<comment type="subcellular location">
    <subcellularLocation>
        <location evidence="1">Endomembrane system</location>
        <topology evidence="1">Multi-pass membrane protein</topology>
    </subcellularLocation>
</comment>
<feature type="domain" description="ArnT-like N-terminal" evidence="8">
    <location>
        <begin position="94"/>
        <end position="222"/>
    </location>
</feature>
<keyword evidence="3" id="KW-0808">Transferase</keyword>
<reference evidence="9 10" key="1">
    <citation type="submission" date="2024-09" db="EMBL/GenBank/DDBJ databases">
        <title>Laminarin stimulates single cell rates of sulfate reduction while oxygen inhibits transcriptomic activity in coastal marine sediment.</title>
        <authorList>
            <person name="Lindsay M."/>
            <person name="Orcutt B."/>
            <person name="Emerson D."/>
            <person name="Stepanauskas R."/>
            <person name="D'Angelo T."/>
        </authorList>
    </citation>
    <scope>NUCLEOTIDE SEQUENCE [LARGE SCALE GENOMIC DNA]</scope>
    <source>
        <strain evidence="9">SAG AM-311-K15</strain>
    </source>
</reference>
<evidence type="ECO:0000313" key="9">
    <source>
        <dbReference type="EMBL" id="MFC1849453.1"/>
    </source>
</evidence>
<sequence length="508" mass="58007">MLRNLKKHPTVLAFCLILALYLLTSSGHIYSRDGVAMFFMTEGFSLRGNFSIPYNINTQGGRVGQDGLYYSPYGLGQPLLAAPLFHIGFGLTEETSFKYMASFCVSFFNSFVSALTAAVLMTLLLHLGYSIRCSLLTTLVYCFATLAWPYARFFFSEPLVSLCQLAAFLFILKTGENNEHKKVFYTVLAGFCLGWAVLTRPISALLVPLFFLFLCLVWRRKKDSNLGFLILAFVIPLLLCSLLVGYYNWHRFGDFLDQGYGPLPDGSRQQFDFPFLTGLAIYFFSPGKSMFLFSPVLIISLLFLRAFYHRFRDVCLISVSIYLFYILVYSRWCQIEGGYSWGPRFLLPGLAFMLLPWAELFTKWRQLNKLVQAGAIILLGISLFIQVLGTVINYTEVIEAEPTAYYDVHTGRYRFDFSPLPRHYELFKEAIQGQKRAFKGFERGPEMRKSFYIINLDWTHELDVWFLHLKSDGVPVWLLILFIVPLLALLIAAAILLARIKGSSIIKA</sequence>
<evidence type="ECO:0000256" key="5">
    <source>
        <dbReference type="ARBA" id="ARBA00022989"/>
    </source>
</evidence>
<evidence type="ECO:0000313" key="10">
    <source>
        <dbReference type="Proteomes" id="UP001594351"/>
    </source>
</evidence>
<evidence type="ECO:0000259" key="8">
    <source>
        <dbReference type="Pfam" id="PF02366"/>
    </source>
</evidence>
<keyword evidence="4 7" id="KW-0812">Transmembrane</keyword>
<evidence type="ECO:0000256" key="4">
    <source>
        <dbReference type="ARBA" id="ARBA00022692"/>
    </source>
</evidence>
<dbReference type="EMBL" id="JBHPBY010000039">
    <property type="protein sequence ID" value="MFC1849453.1"/>
    <property type="molecule type" value="Genomic_DNA"/>
</dbReference>
<feature type="transmembrane region" description="Helical" evidence="7">
    <location>
        <begin position="338"/>
        <end position="358"/>
    </location>
</feature>
<gene>
    <name evidence="9" type="ORF">ACFL27_04505</name>
</gene>
<proteinExistence type="predicted"/>
<feature type="transmembrane region" description="Helical" evidence="7">
    <location>
        <begin position="75"/>
        <end position="92"/>
    </location>
</feature>
<feature type="transmembrane region" description="Helical" evidence="7">
    <location>
        <begin position="370"/>
        <end position="392"/>
    </location>
</feature>
<keyword evidence="5 7" id="KW-1133">Transmembrane helix</keyword>
<evidence type="ECO:0000256" key="2">
    <source>
        <dbReference type="ARBA" id="ARBA00022676"/>
    </source>
</evidence>
<dbReference type="Proteomes" id="UP001594351">
    <property type="component" value="Unassembled WGS sequence"/>
</dbReference>
<evidence type="ECO:0000256" key="6">
    <source>
        <dbReference type="ARBA" id="ARBA00023136"/>
    </source>
</evidence>
<organism evidence="9 10">
    <name type="scientific">candidate division CSSED10-310 bacterium</name>
    <dbReference type="NCBI Taxonomy" id="2855610"/>
    <lineage>
        <taxon>Bacteria</taxon>
        <taxon>Bacteria division CSSED10-310</taxon>
    </lineage>
</organism>
<comment type="caution">
    <text evidence="9">The sequence shown here is derived from an EMBL/GenBank/DDBJ whole genome shotgun (WGS) entry which is preliminary data.</text>
</comment>
<evidence type="ECO:0000256" key="7">
    <source>
        <dbReference type="SAM" id="Phobius"/>
    </source>
</evidence>
<feature type="transmembrane region" description="Helical" evidence="7">
    <location>
        <begin position="314"/>
        <end position="332"/>
    </location>
</feature>
<accession>A0ABV6YTE9</accession>
<dbReference type="InterPro" id="IPR003342">
    <property type="entry name" value="ArnT-like_N"/>
</dbReference>
<dbReference type="Pfam" id="PF02366">
    <property type="entry name" value="PMT"/>
    <property type="match status" value="1"/>
</dbReference>
<evidence type="ECO:0000256" key="3">
    <source>
        <dbReference type="ARBA" id="ARBA00022679"/>
    </source>
</evidence>
<feature type="transmembrane region" description="Helical" evidence="7">
    <location>
        <begin position="226"/>
        <end position="247"/>
    </location>
</feature>
<keyword evidence="2" id="KW-0328">Glycosyltransferase</keyword>
<feature type="transmembrane region" description="Helical" evidence="7">
    <location>
        <begin position="129"/>
        <end position="148"/>
    </location>
</feature>
<keyword evidence="10" id="KW-1185">Reference proteome</keyword>
<feature type="transmembrane region" description="Helical" evidence="7">
    <location>
        <begin position="476"/>
        <end position="498"/>
    </location>
</feature>
<feature type="transmembrane region" description="Helical" evidence="7">
    <location>
        <begin position="184"/>
        <end position="214"/>
    </location>
</feature>
<evidence type="ECO:0000256" key="1">
    <source>
        <dbReference type="ARBA" id="ARBA00004127"/>
    </source>
</evidence>
<protein>
    <submittedName>
        <fullName evidence="9">Phospholipid carrier-dependent glycosyltransferase</fullName>
    </submittedName>
</protein>
<name>A0ABV6YTE9_UNCC1</name>
<keyword evidence="6 7" id="KW-0472">Membrane</keyword>
<feature type="transmembrane region" description="Helical" evidence="7">
    <location>
        <begin position="99"/>
        <end position="123"/>
    </location>
</feature>
<feature type="transmembrane region" description="Helical" evidence="7">
    <location>
        <begin position="289"/>
        <end position="307"/>
    </location>
</feature>